<reference evidence="1" key="1">
    <citation type="submission" date="2020-06" db="EMBL/GenBank/DDBJ databases">
        <authorList>
            <person name="Li T."/>
            <person name="Hu X."/>
            <person name="Zhang T."/>
            <person name="Song X."/>
            <person name="Zhang H."/>
            <person name="Dai N."/>
            <person name="Sheng W."/>
            <person name="Hou X."/>
            <person name="Wei L."/>
        </authorList>
    </citation>
    <scope>NUCLEOTIDE SEQUENCE</scope>
    <source>
        <strain evidence="1">G02</strain>
        <tissue evidence="1">Leaf</tissue>
    </source>
</reference>
<evidence type="ECO:0000313" key="1">
    <source>
        <dbReference type="EMBL" id="KAL0340415.1"/>
    </source>
</evidence>
<gene>
    <name evidence="1" type="ORF">Sradi_4558300</name>
</gene>
<protein>
    <submittedName>
        <fullName evidence="1">Uncharacterized protein</fullName>
    </submittedName>
</protein>
<dbReference type="AlphaFoldDB" id="A0AAW2NA79"/>
<sequence>MEGSENMDTAALQVRAPGKKDYLAKGGNQRRTYVDKRGQYCTNCDQVTRRTRVLSFMELLTGTRS</sequence>
<reference evidence="1" key="2">
    <citation type="journal article" date="2024" name="Plant">
        <title>Genomic evolution and insights into agronomic trait innovations of Sesamum species.</title>
        <authorList>
            <person name="Miao H."/>
            <person name="Wang L."/>
            <person name="Qu L."/>
            <person name="Liu H."/>
            <person name="Sun Y."/>
            <person name="Le M."/>
            <person name="Wang Q."/>
            <person name="Wei S."/>
            <person name="Zheng Y."/>
            <person name="Lin W."/>
            <person name="Duan Y."/>
            <person name="Cao H."/>
            <person name="Xiong S."/>
            <person name="Wang X."/>
            <person name="Wei L."/>
            <person name="Li C."/>
            <person name="Ma Q."/>
            <person name="Ju M."/>
            <person name="Zhao R."/>
            <person name="Li G."/>
            <person name="Mu C."/>
            <person name="Tian Q."/>
            <person name="Mei H."/>
            <person name="Zhang T."/>
            <person name="Gao T."/>
            <person name="Zhang H."/>
        </authorList>
    </citation>
    <scope>NUCLEOTIDE SEQUENCE</scope>
    <source>
        <strain evidence="1">G02</strain>
    </source>
</reference>
<accession>A0AAW2NA79</accession>
<dbReference type="EMBL" id="JACGWJ010000020">
    <property type="protein sequence ID" value="KAL0340415.1"/>
    <property type="molecule type" value="Genomic_DNA"/>
</dbReference>
<proteinExistence type="predicted"/>
<comment type="caution">
    <text evidence="1">The sequence shown here is derived from an EMBL/GenBank/DDBJ whole genome shotgun (WGS) entry which is preliminary data.</text>
</comment>
<organism evidence="1">
    <name type="scientific">Sesamum radiatum</name>
    <name type="common">Black benniseed</name>
    <dbReference type="NCBI Taxonomy" id="300843"/>
    <lineage>
        <taxon>Eukaryota</taxon>
        <taxon>Viridiplantae</taxon>
        <taxon>Streptophyta</taxon>
        <taxon>Embryophyta</taxon>
        <taxon>Tracheophyta</taxon>
        <taxon>Spermatophyta</taxon>
        <taxon>Magnoliopsida</taxon>
        <taxon>eudicotyledons</taxon>
        <taxon>Gunneridae</taxon>
        <taxon>Pentapetalae</taxon>
        <taxon>asterids</taxon>
        <taxon>lamiids</taxon>
        <taxon>Lamiales</taxon>
        <taxon>Pedaliaceae</taxon>
        <taxon>Sesamum</taxon>
    </lineage>
</organism>
<name>A0AAW2NA79_SESRA</name>